<reference evidence="6" key="1">
    <citation type="submission" date="2021-01" db="EMBL/GenBank/DDBJ databases">
        <authorList>
            <person name="Corre E."/>
            <person name="Pelletier E."/>
            <person name="Niang G."/>
            <person name="Scheremetjew M."/>
            <person name="Finn R."/>
            <person name="Kale V."/>
            <person name="Holt S."/>
            <person name="Cochrane G."/>
            <person name="Meng A."/>
            <person name="Brown T."/>
            <person name="Cohen L."/>
        </authorList>
    </citation>
    <scope>NUCLEOTIDE SEQUENCE</scope>
    <source>
        <strain evidence="6">CCMP1661</strain>
    </source>
</reference>
<feature type="domain" description="Ubiquitin-like protease family profile" evidence="5">
    <location>
        <begin position="11"/>
        <end position="173"/>
    </location>
</feature>
<dbReference type="Pfam" id="PF02902">
    <property type="entry name" value="Peptidase_C48"/>
    <property type="match status" value="1"/>
</dbReference>
<dbReference type="GO" id="GO:0019784">
    <property type="term" value="F:deNEDDylase activity"/>
    <property type="evidence" value="ECO:0007669"/>
    <property type="project" value="InterPro"/>
</dbReference>
<evidence type="ECO:0000313" key="6">
    <source>
        <dbReference type="EMBL" id="CAD9864508.1"/>
    </source>
</evidence>
<dbReference type="Gene3D" id="3.40.395.10">
    <property type="entry name" value="Adenoviral Proteinase, Chain A"/>
    <property type="match status" value="1"/>
</dbReference>
<evidence type="ECO:0000256" key="3">
    <source>
        <dbReference type="ARBA" id="ARBA00022801"/>
    </source>
</evidence>
<evidence type="ECO:0000259" key="5">
    <source>
        <dbReference type="PROSITE" id="PS50600"/>
    </source>
</evidence>
<dbReference type="InterPro" id="IPR038765">
    <property type="entry name" value="Papain-like_cys_pep_sf"/>
</dbReference>
<accession>A0A7S2V1V9</accession>
<dbReference type="GO" id="GO:0008234">
    <property type="term" value="F:cysteine-type peptidase activity"/>
    <property type="evidence" value="ECO:0007669"/>
    <property type="project" value="UniProtKB-KW"/>
</dbReference>
<evidence type="ECO:0000256" key="1">
    <source>
        <dbReference type="ARBA" id="ARBA00005234"/>
    </source>
</evidence>
<sequence>MPEQVLNYNDAVVYDTDIELFNPGCWLNDRCINFYFRHLEHCTFSSNTEFLFIDPAVVSFLMFQCSDSEDEEDLGRALGLDQRSLIFIPVNDASHQLQQGSHWSLLFFDRKAEEFHHFDSSGGSNMSRATAIANNFFSVLGQTGEPHVKSATSPQQTNAYDCGVYVLALVEVIASYTLESLDRSQMLVDIINEKVSPSFVQTKRSSIQSLIISLI</sequence>
<organism evidence="6">
    <name type="scientific">Fibrocapsa japonica</name>
    <dbReference type="NCBI Taxonomy" id="94617"/>
    <lineage>
        <taxon>Eukaryota</taxon>
        <taxon>Sar</taxon>
        <taxon>Stramenopiles</taxon>
        <taxon>Ochrophyta</taxon>
        <taxon>Raphidophyceae</taxon>
        <taxon>Chattonellales</taxon>
        <taxon>Chattonellaceae</taxon>
        <taxon>Fibrocapsa</taxon>
    </lineage>
</organism>
<keyword evidence="4" id="KW-0788">Thiol protease</keyword>
<gene>
    <name evidence="6" type="ORF">FJAP1339_LOCUS6494</name>
</gene>
<dbReference type="AlphaFoldDB" id="A0A7S2V1V9"/>
<dbReference type="GO" id="GO:0000338">
    <property type="term" value="P:protein deneddylation"/>
    <property type="evidence" value="ECO:0007669"/>
    <property type="project" value="TreeGrafter"/>
</dbReference>
<dbReference type="SUPFAM" id="SSF54001">
    <property type="entry name" value="Cysteine proteinases"/>
    <property type="match status" value="1"/>
</dbReference>
<dbReference type="PANTHER" id="PTHR46468:SF1">
    <property type="entry name" value="SENTRIN-SPECIFIC PROTEASE 8"/>
    <property type="match status" value="1"/>
</dbReference>
<evidence type="ECO:0000256" key="2">
    <source>
        <dbReference type="ARBA" id="ARBA00022670"/>
    </source>
</evidence>
<keyword evidence="2" id="KW-0645">Protease</keyword>
<comment type="similarity">
    <text evidence="1">Belongs to the peptidase C48 family.</text>
</comment>
<evidence type="ECO:0000256" key="4">
    <source>
        <dbReference type="ARBA" id="ARBA00022807"/>
    </source>
</evidence>
<dbReference type="PANTHER" id="PTHR46468">
    <property type="entry name" value="SENTRIN-SPECIFIC PROTEASE 8"/>
    <property type="match status" value="1"/>
</dbReference>
<dbReference type="GO" id="GO:0006508">
    <property type="term" value="P:proteolysis"/>
    <property type="evidence" value="ECO:0007669"/>
    <property type="project" value="UniProtKB-KW"/>
</dbReference>
<dbReference type="PROSITE" id="PS50600">
    <property type="entry name" value="ULP_PROTEASE"/>
    <property type="match status" value="1"/>
</dbReference>
<protein>
    <recommendedName>
        <fullName evidence="5">Ubiquitin-like protease family profile domain-containing protein</fullName>
    </recommendedName>
</protein>
<keyword evidence="3" id="KW-0378">Hydrolase</keyword>
<dbReference type="EMBL" id="HBHR01013193">
    <property type="protein sequence ID" value="CAD9864508.1"/>
    <property type="molecule type" value="Transcribed_RNA"/>
</dbReference>
<dbReference type="InterPro" id="IPR044613">
    <property type="entry name" value="Nep1/2-like"/>
</dbReference>
<name>A0A7S2V1V9_9STRA</name>
<dbReference type="InterPro" id="IPR003653">
    <property type="entry name" value="Peptidase_C48_C"/>
</dbReference>
<proteinExistence type="inferred from homology"/>